<accession>A0ABM9EAH4</accession>
<evidence type="ECO:0000313" key="7">
    <source>
        <dbReference type="Proteomes" id="UP001153050"/>
    </source>
</evidence>
<sequence length="459" mass="50539">MLSVGWIPLLFTLVCNAAATGYKLAPGDAIEVTIAGLPEWHHRVTIQFDGTISLPTLGTIEIGGLTAAEMRNKIAAALPTRLFRERTSEGREYTVLVLPTDIAATVVEYRPIYVDGDVLTPGQYAFRPLMAVRQAVALSGGYSTIRASHAMLDPTRMVDFREDYNLHALEYARETVHLLRLQAELNDADSFEENIPATLPIPAADLANLVQSELNLLKIARENHDQEIASIHAAMEQADGQIAILAQQKEKEESGAQSDAEELEKLTELFEAGNVPTTRVSEARRAVLLSSTRRLQTTVNMMEIQRGREDSARTLNRTMNLRRIGLLQDIRETSERLAGAELRLRAASEKLRLGGATSPSEMPGTAAQPVITIMRKIEQDWRRLPADEHTELLPGDVVEVLLPSNQMPGRVAAIGEIDKASRSRQTAEQPAEQSAAIQTRQKQGPNIPSAEDAFKSEFD</sequence>
<dbReference type="Pfam" id="PF02563">
    <property type="entry name" value="Poly_export"/>
    <property type="match status" value="1"/>
</dbReference>
<proteinExistence type="predicted"/>
<evidence type="ECO:0000256" key="1">
    <source>
        <dbReference type="ARBA" id="ARBA00022729"/>
    </source>
</evidence>
<evidence type="ECO:0000256" key="2">
    <source>
        <dbReference type="SAM" id="MobiDB-lite"/>
    </source>
</evidence>
<keyword evidence="7" id="KW-1185">Reference proteome</keyword>
<comment type="caution">
    <text evidence="6">The sequence shown here is derived from an EMBL/GenBank/DDBJ whole genome shotgun (WGS) entry which is preliminary data.</text>
</comment>
<dbReference type="InterPro" id="IPR003715">
    <property type="entry name" value="Poly_export_N"/>
</dbReference>
<evidence type="ECO:0000259" key="5">
    <source>
        <dbReference type="Pfam" id="PF25994"/>
    </source>
</evidence>
<feature type="compositionally biased region" description="Polar residues" evidence="2">
    <location>
        <begin position="423"/>
        <end position="446"/>
    </location>
</feature>
<evidence type="ECO:0000256" key="3">
    <source>
        <dbReference type="SAM" id="SignalP"/>
    </source>
</evidence>
<feature type="domain" description="AprE-like long alpha-helical hairpin" evidence="5">
    <location>
        <begin position="162"/>
        <end position="349"/>
    </location>
</feature>
<dbReference type="Gene3D" id="3.30.1950.10">
    <property type="entry name" value="wza like domain"/>
    <property type="match status" value="1"/>
</dbReference>
<dbReference type="EMBL" id="CAKXZT010000146">
    <property type="protein sequence ID" value="CAH2405816.1"/>
    <property type="molecule type" value="Genomic_DNA"/>
</dbReference>
<dbReference type="Pfam" id="PF25994">
    <property type="entry name" value="HH_AprE"/>
    <property type="match status" value="1"/>
</dbReference>
<dbReference type="PANTHER" id="PTHR33619:SF3">
    <property type="entry name" value="POLYSACCHARIDE EXPORT PROTEIN GFCE-RELATED"/>
    <property type="match status" value="1"/>
</dbReference>
<feature type="signal peptide" evidence="3">
    <location>
        <begin position="1"/>
        <end position="17"/>
    </location>
</feature>
<gene>
    <name evidence="6" type="ORF">MES5069_50016</name>
</gene>
<keyword evidence="1 3" id="KW-0732">Signal</keyword>
<protein>
    <submittedName>
        <fullName evidence="6">Exopolysaccharide production protein exoF</fullName>
    </submittedName>
</protein>
<dbReference type="InterPro" id="IPR058781">
    <property type="entry name" value="HH_AprE-like"/>
</dbReference>
<dbReference type="PANTHER" id="PTHR33619">
    <property type="entry name" value="POLYSACCHARIDE EXPORT PROTEIN GFCE-RELATED"/>
    <property type="match status" value="1"/>
</dbReference>
<feature type="domain" description="Polysaccharide export protein N-terminal" evidence="4">
    <location>
        <begin position="17"/>
        <end position="81"/>
    </location>
</feature>
<evidence type="ECO:0000259" key="4">
    <source>
        <dbReference type="Pfam" id="PF02563"/>
    </source>
</evidence>
<evidence type="ECO:0000313" key="6">
    <source>
        <dbReference type="EMBL" id="CAH2405816.1"/>
    </source>
</evidence>
<feature type="chain" id="PRO_5045075078" evidence="3">
    <location>
        <begin position="18"/>
        <end position="459"/>
    </location>
</feature>
<dbReference type="Proteomes" id="UP001153050">
    <property type="component" value="Unassembled WGS sequence"/>
</dbReference>
<dbReference type="InterPro" id="IPR049712">
    <property type="entry name" value="Poly_export"/>
</dbReference>
<reference evidence="6 7" key="1">
    <citation type="submission" date="2022-03" db="EMBL/GenBank/DDBJ databases">
        <authorList>
            <person name="Brunel B."/>
        </authorList>
    </citation>
    <scope>NUCLEOTIDE SEQUENCE [LARGE SCALE GENOMIC DNA]</scope>
    <source>
        <strain evidence="6">STM5069sample</strain>
    </source>
</reference>
<organism evidence="6 7">
    <name type="scientific">Mesorhizobium escarrei</name>
    <dbReference type="NCBI Taxonomy" id="666018"/>
    <lineage>
        <taxon>Bacteria</taxon>
        <taxon>Pseudomonadati</taxon>
        <taxon>Pseudomonadota</taxon>
        <taxon>Alphaproteobacteria</taxon>
        <taxon>Hyphomicrobiales</taxon>
        <taxon>Phyllobacteriaceae</taxon>
        <taxon>Mesorhizobium</taxon>
    </lineage>
</organism>
<feature type="region of interest" description="Disordered" evidence="2">
    <location>
        <begin position="418"/>
        <end position="459"/>
    </location>
</feature>
<name>A0ABM9EAH4_9HYPH</name>